<dbReference type="EMBL" id="RJNJ01000018">
    <property type="protein sequence ID" value="RSI64246.1"/>
    <property type="molecule type" value="Genomic_DNA"/>
</dbReference>
<dbReference type="NCBIfam" id="TIGR03926">
    <property type="entry name" value="T7_EssB"/>
    <property type="match status" value="1"/>
</dbReference>
<comment type="caution">
    <text evidence="4">The sequence shown here is derived from an EMBL/GenBank/DDBJ whole genome shotgun (WGS) entry which is preliminary data.</text>
</comment>
<protein>
    <submittedName>
        <fullName evidence="4">Putative membrane protein essB</fullName>
    </submittedName>
</protein>
<dbReference type="Gene3D" id="1.25.40.680">
    <property type="entry name" value="Type VII secretion system EssB, C-terminal-like domain"/>
    <property type="match status" value="1"/>
</dbReference>
<evidence type="ECO:0000256" key="1">
    <source>
        <dbReference type="ARBA" id="ARBA00010163"/>
    </source>
</evidence>
<name>A0A3R9HXS6_STROR</name>
<dbReference type="InterPro" id="IPR018778">
    <property type="entry name" value="T7SS_EssB"/>
</dbReference>
<evidence type="ECO:0000256" key="3">
    <source>
        <dbReference type="SAM" id="Phobius"/>
    </source>
</evidence>
<keyword evidence="3" id="KW-0472">Membrane</keyword>
<reference evidence="4 5" key="1">
    <citation type="submission" date="2018-11" db="EMBL/GenBank/DDBJ databases">
        <title>Species Designations Belie Phenotypic and Genotypic Heterogeneity in Oral Streptococci.</title>
        <authorList>
            <person name="Velsko I."/>
        </authorList>
    </citation>
    <scope>NUCLEOTIDE SEQUENCE [LARGE SCALE GENOMIC DNA]</scope>
    <source>
        <strain evidence="4 5">BCC63</strain>
    </source>
</reference>
<keyword evidence="3" id="KW-0812">Transmembrane</keyword>
<dbReference type="Proteomes" id="UP000267593">
    <property type="component" value="Unassembled WGS sequence"/>
</dbReference>
<sequence length="398" mass="45123">MDVQKMELVVGDIKGNREIAYALLTATQPYFVNQNVIEEEGKLTIESLLTDEYYSWDKLTTMIDEEKLRHLINVGQLFNLLKDSIYTYELSPSNLVFSRNGNPLFIFRGVKGQVPPYDALNLEAFTVNFKAMIVSLLDKKVSYEKLVEGQSPFYKGKLFCETIMKAEDLDAILALLLEKYLEEQEQNKEKFSRVPNKLVSRLKWTTIIASLIGVLSIVGVLYFALFAMPNQQMISDLRLAFVHQDYSSVVSTVKNTDSKSLSQDDAYMVAFSVIKTEPLTEAQKTELSKISTQSSTDYLRYWVLIGQSKIDEAIDIASYLDDPQLLMYGLTKKVDEVQRNPNLTSEQRTEQLNNYKSKLEELKKNYLTPETNKSNTTSTSTSTSTSASTSTSTSAESR</sequence>
<gene>
    <name evidence="4" type="ORF">D8863_09815</name>
</gene>
<dbReference type="RefSeq" id="WP_125389490.1">
    <property type="nucleotide sequence ID" value="NZ_RJNJ01000018.1"/>
</dbReference>
<feature type="region of interest" description="Disordered" evidence="2">
    <location>
        <begin position="358"/>
        <end position="398"/>
    </location>
</feature>
<keyword evidence="3" id="KW-1133">Transmembrane helix</keyword>
<accession>A0A3R9HXS6</accession>
<evidence type="ECO:0000256" key="2">
    <source>
        <dbReference type="SAM" id="MobiDB-lite"/>
    </source>
</evidence>
<proteinExistence type="inferred from homology"/>
<dbReference type="Pfam" id="PF10140">
    <property type="entry name" value="YukC"/>
    <property type="match status" value="1"/>
</dbReference>
<feature type="transmembrane region" description="Helical" evidence="3">
    <location>
        <begin position="204"/>
        <end position="228"/>
    </location>
</feature>
<feature type="compositionally biased region" description="Low complexity" evidence="2">
    <location>
        <begin position="376"/>
        <end position="398"/>
    </location>
</feature>
<evidence type="ECO:0000313" key="5">
    <source>
        <dbReference type="Proteomes" id="UP000267593"/>
    </source>
</evidence>
<dbReference type="AlphaFoldDB" id="A0A3R9HXS6"/>
<dbReference type="Gene3D" id="1.10.510.10">
    <property type="entry name" value="Transferase(Phosphotransferase) domain 1"/>
    <property type="match status" value="1"/>
</dbReference>
<comment type="similarity">
    <text evidence="1">Belongs to the EssB family.</text>
</comment>
<evidence type="ECO:0000313" key="4">
    <source>
        <dbReference type="EMBL" id="RSI64246.1"/>
    </source>
</evidence>
<organism evidence="4 5">
    <name type="scientific">Streptococcus oralis</name>
    <dbReference type="NCBI Taxonomy" id="1303"/>
    <lineage>
        <taxon>Bacteria</taxon>
        <taxon>Bacillati</taxon>
        <taxon>Bacillota</taxon>
        <taxon>Bacilli</taxon>
        <taxon>Lactobacillales</taxon>
        <taxon>Streptococcaceae</taxon>
        <taxon>Streptococcus</taxon>
    </lineage>
</organism>
<dbReference type="InterPro" id="IPR042565">
    <property type="entry name" value="T7SS_EssB_C"/>
</dbReference>